<evidence type="ECO:0000313" key="5">
    <source>
        <dbReference type="EMBL" id="KAJ4758254.1"/>
    </source>
</evidence>
<keyword evidence="5" id="KW-0436">Ligase</keyword>
<dbReference type="GO" id="GO:0046556">
    <property type="term" value="F:alpha-L-arabinofuranosidase activity"/>
    <property type="evidence" value="ECO:0007669"/>
    <property type="project" value="InterPro"/>
</dbReference>
<dbReference type="InterPro" id="IPR008928">
    <property type="entry name" value="6-hairpin_glycosidase_sf"/>
</dbReference>
<feature type="domain" description="Non-reducing end beta-L-arabinofuranosidase-like GH127 catalytic" evidence="3">
    <location>
        <begin position="126"/>
        <end position="508"/>
    </location>
</feature>
<keyword evidence="6" id="KW-1185">Reference proteome</keyword>
<organism evidence="5 6">
    <name type="scientific">Rhynchospora pubera</name>
    <dbReference type="NCBI Taxonomy" id="906938"/>
    <lineage>
        <taxon>Eukaryota</taxon>
        <taxon>Viridiplantae</taxon>
        <taxon>Streptophyta</taxon>
        <taxon>Embryophyta</taxon>
        <taxon>Tracheophyta</taxon>
        <taxon>Spermatophyta</taxon>
        <taxon>Magnoliopsida</taxon>
        <taxon>Liliopsida</taxon>
        <taxon>Poales</taxon>
        <taxon>Cyperaceae</taxon>
        <taxon>Cyperoideae</taxon>
        <taxon>Rhynchosporeae</taxon>
        <taxon>Rhynchospora</taxon>
    </lineage>
</organism>
<protein>
    <submittedName>
        <fullName evidence="5">Proline-tRNA ligase (DUF1680)</fullName>
    </submittedName>
</protein>
<dbReference type="Gene3D" id="2.80.10.50">
    <property type="match status" value="1"/>
</dbReference>
<dbReference type="SUPFAM" id="SSF48208">
    <property type="entry name" value="Six-hairpin glycosidases"/>
    <property type="match status" value="1"/>
</dbReference>
<accession>A0AAV8CRG8</accession>
<dbReference type="EMBL" id="JAMFTS010000004">
    <property type="protein sequence ID" value="KAJ4758254.1"/>
    <property type="molecule type" value="Genomic_DNA"/>
</dbReference>
<evidence type="ECO:0000313" key="6">
    <source>
        <dbReference type="Proteomes" id="UP001140206"/>
    </source>
</evidence>
<evidence type="ECO:0000259" key="3">
    <source>
        <dbReference type="Pfam" id="PF07944"/>
    </source>
</evidence>
<dbReference type="InterPro" id="IPR049046">
    <property type="entry name" value="Beta-AFase-like_GH127_middle"/>
</dbReference>
<dbReference type="Proteomes" id="UP001140206">
    <property type="component" value="Chromosome 4"/>
</dbReference>
<evidence type="ECO:0000256" key="2">
    <source>
        <dbReference type="SAM" id="SignalP"/>
    </source>
</evidence>
<keyword evidence="1" id="KW-1133">Transmembrane helix</keyword>
<dbReference type="PANTHER" id="PTHR31151:SF0">
    <property type="entry name" value="PROLINE-TRNA LIGASE (DUF1680)"/>
    <property type="match status" value="1"/>
</dbReference>
<dbReference type="PANTHER" id="PTHR31151">
    <property type="entry name" value="PROLINE-TRNA LIGASE (DUF1680)"/>
    <property type="match status" value="1"/>
</dbReference>
<keyword evidence="2" id="KW-0732">Signal</keyword>
<dbReference type="AlphaFoldDB" id="A0AAV8CRG8"/>
<keyword evidence="1" id="KW-0812">Transmembrane</keyword>
<feature type="domain" description="Non-reducing end beta-L-arabinofuranosidase-like GH127 middle" evidence="4">
    <location>
        <begin position="521"/>
        <end position="621"/>
    </location>
</feature>
<comment type="caution">
    <text evidence="5">The sequence shown here is derived from an EMBL/GenBank/DDBJ whole genome shotgun (WGS) entry which is preliminary data.</text>
</comment>
<keyword evidence="1" id="KW-0472">Membrane</keyword>
<dbReference type="Pfam" id="PF20736">
    <property type="entry name" value="Glyco_hydro127M"/>
    <property type="match status" value="1"/>
</dbReference>
<dbReference type="InterPro" id="IPR012878">
    <property type="entry name" value="Beta-AFase-like_GH127_cat"/>
</dbReference>
<dbReference type="Pfam" id="PF07944">
    <property type="entry name" value="Beta-AFase-like_GH127_cat"/>
    <property type="match status" value="1"/>
</dbReference>
<dbReference type="GO" id="GO:0016874">
    <property type="term" value="F:ligase activity"/>
    <property type="evidence" value="ECO:0007669"/>
    <property type="project" value="UniProtKB-KW"/>
</dbReference>
<evidence type="ECO:0000256" key="1">
    <source>
        <dbReference type="SAM" id="Phobius"/>
    </source>
</evidence>
<reference evidence="5" key="1">
    <citation type="submission" date="2022-08" db="EMBL/GenBank/DDBJ databases">
        <authorList>
            <person name="Marques A."/>
        </authorList>
    </citation>
    <scope>NUCLEOTIDE SEQUENCE</scope>
    <source>
        <strain evidence="5">RhyPub2mFocal</strain>
        <tissue evidence="5">Leaves</tissue>
    </source>
</reference>
<dbReference type="GO" id="GO:0046373">
    <property type="term" value="P:L-arabinose metabolic process"/>
    <property type="evidence" value="ECO:0007669"/>
    <property type="project" value="InterPro"/>
</dbReference>
<feature type="chain" id="PRO_5043944785" evidence="2">
    <location>
        <begin position="28"/>
        <end position="908"/>
    </location>
</feature>
<feature type="transmembrane region" description="Helical" evidence="1">
    <location>
        <begin position="877"/>
        <end position="896"/>
    </location>
</feature>
<evidence type="ECO:0000259" key="4">
    <source>
        <dbReference type="Pfam" id="PF20736"/>
    </source>
</evidence>
<feature type="signal peptide" evidence="2">
    <location>
        <begin position="1"/>
        <end position="27"/>
    </location>
</feature>
<sequence>MIMRTMSSKYLHIILLFASSLLSGVLCLKECTNVPTQLGSHSVRAQLSAEEVNALFEESHSHMHLTPTDEATWMDIQPRKLLNKNNGHQEEFDWLMLYRSIKGSGLRPASVQEGNDFLSEVSLHDVRLATDSVYGQAQQTNLEYLLLLDVDQLVWNFRKQAGLATPGTPYGGWEGADVELRGHFVGHYMSATAKAWASTHNETLFTKMTSVVDVLYTCQKAIGTGYLSAFPDELFDRFEAVKPVWAPYYTIHKIMAGLLDQYTYAGNSKALVMLTSMAEYFSNRVKNVVQKYSIERHYTSLNEETGGMNDVLYRLYTITKDEKHLILAHLFDKPCFLGLLAVQADSLSGFHTNTHIPVVIGAQMRYEVTGDPLYKEIGAFFMDIVNSSHAYATGGTSVSEFWYDPKRIADMLTTENEESCTTYNMLKVSRNLFRWTKEVAYADYYERALINGVLSIQKRGSQPGIMIYMLPMKPGSSKAVSYHGWGTQFNSFWCCYGTGIESFSKLGDSIYFEQKGSSPSLYIIQSIPSTFNWKSAGLLISQQMQPLTSTDSALRVSFIISSNQSNNQASTINIRIPSWTSLDNFKASLNSQKFVPMLQGSFISIMRNWASNDNLVLEYPISIHSEQIKDDRPEYSSLHAIFFGPYLLAGITTGNWDAKSGNSNSVSDWISPVPSTYNSQLISLTQQSLNKTLFVSNSNLSLTMQDNPLAGSHSAVQATFRIYPQDSKTKHYFVSSHKTSNGSKSKGTTTDAYVTIEPFDMPSMVVTNTLSISNTKGSDSTFRLIPGLDGTANSASLELSTKLGCYMSTGAVDYSTGQKLLVLCKGSGKLRDDATFNRAATFIPVDGVRQYDPLSFVAKGQKRNFLLEPLMGLKDEFYTVYFNIFLELIACYQFLFQTRDKWWNEQCE</sequence>
<dbReference type="InterPro" id="IPR036195">
    <property type="entry name" value="AbfB_ABD_sf"/>
</dbReference>
<name>A0AAV8CRG8_9POAL</name>
<proteinExistence type="predicted"/>
<dbReference type="SUPFAM" id="SSF110221">
    <property type="entry name" value="AbfB domain"/>
    <property type="match status" value="1"/>
</dbReference>
<gene>
    <name evidence="5" type="ORF">LUZ62_068629</name>
</gene>